<evidence type="ECO:0000313" key="2">
    <source>
        <dbReference type="EnsemblProtists" id="EKX47209"/>
    </source>
</evidence>
<accession>L1JGE2</accession>
<proteinExistence type="predicted"/>
<dbReference type="RefSeq" id="XP_005834189.1">
    <property type="nucleotide sequence ID" value="XM_005834132.1"/>
</dbReference>
<protein>
    <submittedName>
        <fullName evidence="1 2">Uncharacterized protein</fullName>
    </submittedName>
</protein>
<dbReference type="HOGENOM" id="CLU_3072742_0_0_1"/>
<gene>
    <name evidence="1" type="ORF">GUITHDRAFT_152189</name>
</gene>
<dbReference type="GeneID" id="17303877"/>
<name>L1JGE2_GUITC</name>
<evidence type="ECO:0000313" key="3">
    <source>
        <dbReference type="Proteomes" id="UP000011087"/>
    </source>
</evidence>
<dbReference type="EMBL" id="JH992991">
    <property type="protein sequence ID" value="EKX47209.1"/>
    <property type="molecule type" value="Genomic_DNA"/>
</dbReference>
<dbReference type="KEGG" id="gtt:GUITHDRAFT_152189"/>
<dbReference type="AlphaFoldDB" id="L1JGE2"/>
<sequence length="53" mass="5968">MLTILHGAVFSKLLQGLNGFDGDTWVWSGHDGDWIYQGGPDTSAERHEVYFNQ</sequence>
<dbReference type="PaxDb" id="55529-EKX47209"/>
<reference evidence="3" key="2">
    <citation type="submission" date="2012-11" db="EMBL/GenBank/DDBJ databases">
        <authorList>
            <person name="Kuo A."/>
            <person name="Curtis B.A."/>
            <person name="Tanifuji G."/>
            <person name="Burki F."/>
            <person name="Gruber A."/>
            <person name="Irimia M."/>
            <person name="Maruyama S."/>
            <person name="Arias M.C."/>
            <person name="Ball S.G."/>
            <person name="Gile G.H."/>
            <person name="Hirakawa Y."/>
            <person name="Hopkins J.F."/>
            <person name="Rensing S.A."/>
            <person name="Schmutz J."/>
            <person name="Symeonidi A."/>
            <person name="Elias M."/>
            <person name="Eveleigh R.J."/>
            <person name="Herman E.K."/>
            <person name="Klute M.J."/>
            <person name="Nakayama T."/>
            <person name="Obornik M."/>
            <person name="Reyes-Prieto A."/>
            <person name="Armbrust E.V."/>
            <person name="Aves S.J."/>
            <person name="Beiko R.G."/>
            <person name="Coutinho P."/>
            <person name="Dacks J.B."/>
            <person name="Durnford D.G."/>
            <person name="Fast N.M."/>
            <person name="Green B.R."/>
            <person name="Grisdale C."/>
            <person name="Hempe F."/>
            <person name="Henrissat B."/>
            <person name="Hoppner M.P."/>
            <person name="Ishida K.-I."/>
            <person name="Kim E."/>
            <person name="Koreny L."/>
            <person name="Kroth P.G."/>
            <person name="Liu Y."/>
            <person name="Malik S.-B."/>
            <person name="Maier U.G."/>
            <person name="McRose D."/>
            <person name="Mock T."/>
            <person name="Neilson J.A."/>
            <person name="Onodera N.T."/>
            <person name="Poole A.M."/>
            <person name="Pritham E.J."/>
            <person name="Richards T.A."/>
            <person name="Rocap G."/>
            <person name="Roy S.W."/>
            <person name="Sarai C."/>
            <person name="Schaack S."/>
            <person name="Shirato S."/>
            <person name="Slamovits C.H."/>
            <person name="Spencer D.F."/>
            <person name="Suzuki S."/>
            <person name="Worden A.Z."/>
            <person name="Zauner S."/>
            <person name="Barry K."/>
            <person name="Bell C."/>
            <person name="Bharti A.K."/>
            <person name="Crow J.A."/>
            <person name="Grimwood J."/>
            <person name="Kramer R."/>
            <person name="Lindquist E."/>
            <person name="Lucas S."/>
            <person name="Salamov A."/>
            <person name="McFadden G.I."/>
            <person name="Lane C.E."/>
            <person name="Keeling P.J."/>
            <person name="Gray M.W."/>
            <person name="Grigoriev I.V."/>
            <person name="Archibald J.M."/>
        </authorList>
    </citation>
    <scope>NUCLEOTIDE SEQUENCE</scope>
    <source>
        <strain evidence="3">CCMP2712</strain>
    </source>
</reference>
<dbReference type="Proteomes" id="UP000011087">
    <property type="component" value="Unassembled WGS sequence"/>
</dbReference>
<evidence type="ECO:0000313" key="1">
    <source>
        <dbReference type="EMBL" id="EKX47209.1"/>
    </source>
</evidence>
<reference evidence="1 3" key="1">
    <citation type="journal article" date="2012" name="Nature">
        <title>Algal genomes reveal evolutionary mosaicism and the fate of nucleomorphs.</title>
        <authorList>
            <consortium name="DOE Joint Genome Institute"/>
            <person name="Curtis B.A."/>
            <person name="Tanifuji G."/>
            <person name="Burki F."/>
            <person name="Gruber A."/>
            <person name="Irimia M."/>
            <person name="Maruyama S."/>
            <person name="Arias M.C."/>
            <person name="Ball S.G."/>
            <person name="Gile G.H."/>
            <person name="Hirakawa Y."/>
            <person name="Hopkins J.F."/>
            <person name="Kuo A."/>
            <person name="Rensing S.A."/>
            <person name="Schmutz J."/>
            <person name="Symeonidi A."/>
            <person name="Elias M."/>
            <person name="Eveleigh R.J."/>
            <person name="Herman E.K."/>
            <person name="Klute M.J."/>
            <person name="Nakayama T."/>
            <person name="Obornik M."/>
            <person name="Reyes-Prieto A."/>
            <person name="Armbrust E.V."/>
            <person name="Aves S.J."/>
            <person name="Beiko R.G."/>
            <person name="Coutinho P."/>
            <person name="Dacks J.B."/>
            <person name="Durnford D.G."/>
            <person name="Fast N.M."/>
            <person name="Green B.R."/>
            <person name="Grisdale C.J."/>
            <person name="Hempel F."/>
            <person name="Henrissat B."/>
            <person name="Hoppner M.P."/>
            <person name="Ishida K."/>
            <person name="Kim E."/>
            <person name="Koreny L."/>
            <person name="Kroth P.G."/>
            <person name="Liu Y."/>
            <person name="Malik S.B."/>
            <person name="Maier U.G."/>
            <person name="McRose D."/>
            <person name="Mock T."/>
            <person name="Neilson J.A."/>
            <person name="Onodera N.T."/>
            <person name="Poole A.M."/>
            <person name="Pritham E.J."/>
            <person name="Richards T.A."/>
            <person name="Rocap G."/>
            <person name="Roy S.W."/>
            <person name="Sarai C."/>
            <person name="Schaack S."/>
            <person name="Shirato S."/>
            <person name="Slamovits C.H."/>
            <person name="Spencer D.F."/>
            <person name="Suzuki S."/>
            <person name="Worden A.Z."/>
            <person name="Zauner S."/>
            <person name="Barry K."/>
            <person name="Bell C."/>
            <person name="Bharti A.K."/>
            <person name="Crow J.A."/>
            <person name="Grimwood J."/>
            <person name="Kramer R."/>
            <person name="Lindquist E."/>
            <person name="Lucas S."/>
            <person name="Salamov A."/>
            <person name="McFadden G.I."/>
            <person name="Lane C.E."/>
            <person name="Keeling P.J."/>
            <person name="Gray M.W."/>
            <person name="Grigoriev I.V."/>
            <person name="Archibald J.M."/>
        </authorList>
    </citation>
    <scope>NUCLEOTIDE SEQUENCE</scope>
    <source>
        <strain evidence="1 3">CCMP2712</strain>
    </source>
</reference>
<dbReference type="EnsemblProtists" id="EKX47209">
    <property type="protein sequence ID" value="EKX47209"/>
    <property type="gene ID" value="GUITHDRAFT_152189"/>
</dbReference>
<keyword evidence="3" id="KW-1185">Reference proteome</keyword>
<organism evidence="1">
    <name type="scientific">Guillardia theta (strain CCMP2712)</name>
    <name type="common">Cryptophyte</name>
    <dbReference type="NCBI Taxonomy" id="905079"/>
    <lineage>
        <taxon>Eukaryota</taxon>
        <taxon>Cryptophyceae</taxon>
        <taxon>Pyrenomonadales</taxon>
        <taxon>Geminigeraceae</taxon>
        <taxon>Guillardia</taxon>
    </lineage>
</organism>
<reference evidence="2" key="3">
    <citation type="submission" date="2015-06" db="UniProtKB">
        <authorList>
            <consortium name="EnsemblProtists"/>
        </authorList>
    </citation>
    <scope>IDENTIFICATION</scope>
</reference>